<dbReference type="InterPro" id="IPR016143">
    <property type="entry name" value="Citrate_synth-like_sm_a-sub"/>
</dbReference>
<evidence type="ECO:0000256" key="6">
    <source>
        <dbReference type="SAM" id="MobiDB-lite"/>
    </source>
</evidence>
<dbReference type="PANTHER" id="PTHR42871:SF1">
    <property type="entry name" value="CITRATE SYNTHASE"/>
    <property type="match status" value="1"/>
</dbReference>
<dbReference type="SUPFAM" id="SSF48256">
    <property type="entry name" value="Citrate synthase"/>
    <property type="match status" value="2"/>
</dbReference>
<dbReference type="PANTHER" id="PTHR42871">
    <property type="entry name" value="CITRATE SYNTHASE"/>
    <property type="match status" value="1"/>
</dbReference>
<dbReference type="AlphaFoldDB" id="A0A433DJK1"/>
<dbReference type="PRINTS" id="PR00143">
    <property type="entry name" value="CITRTSNTHASE"/>
</dbReference>
<gene>
    <name evidence="7" type="ORF">BC936DRAFT_136749</name>
</gene>
<evidence type="ECO:0000256" key="1">
    <source>
        <dbReference type="ARBA" id="ARBA00005007"/>
    </source>
</evidence>
<keyword evidence="8" id="KW-1185">Reference proteome</keyword>
<dbReference type="InterPro" id="IPR016142">
    <property type="entry name" value="Citrate_synth-like_lrg_a-sub"/>
</dbReference>
<proteinExistence type="inferred from homology"/>
<dbReference type="PROSITE" id="PS00480">
    <property type="entry name" value="CITRATE_SYNTHASE"/>
    <property type="match status" value="1"/>
</dbReference>
<comment type="similarity">
    <text evidence="2 5">Belongs to the citrate synthase family.</text>
</comment>
<name>A0A433DJK1_9FUNG</name>
<sequence length="619" mass="69114">MSLNDGQRRLKAVLGHMNPDGSNGLARNFTDAKEGKGLALKDKQTGKEWDIAVPLDTAAKEGKQVSFRLIPGSTVTESLTVIDNRTKKIQEIPIVNNAIEAKAIKKMAFAKSAGRVEDETENGLRVYDPGFQNTAVARSSITYINGDEGILHYRGYPIEELAENSSYLEVAYLLIYGELPTPTQFAHFEHEVMHHTFAHTKLTELMQTFNYDAHPMVSLHHLHPFLPNPSVTISADFTRLLPPQGCFITGIAAMSTFHPEANPALQGADVFTNNPQILNKQIFRLLGKSPTLAAHAYRHRIGRPANSPQNGLSYTENFLYMLDRLSEREYKPNKQLARALDILFILHAGELRLGGRWEENWGSEVGVFQMTDFASCSPNVCSVTNVDHELNCSTAAMRHIGSSRVDPYSAVAGASAALYGPLHGGANEAVLRMLERIGSAENVGSFLGEVKARRTKLFGFGHRIYKNYDPRARIVRKVAYDVFDIVGREPLIEVAIELERAALADEYFVSRKLYPNVDYWSGLIYKAMGFPTDMFPVLFAIPRVSGWLAHWKESLEEKDAKIWRPRQIYVGPPRRSFVPLSHREQGTESQPDVAVGTSTHPFRKRSKVATYKEGSGDDQ</sequence>
<keyword evidence="3" id="KW-0816">Tricarboxylic acid cycle</keyword>
<keyword evidence="4 5" id="KW-0808">Transferase</keyword>
<evidence type="ECO:0000313" key="7">
    <source>
        <dbReference type="EMBL" id="RUP50977.1"/>
    </source>
</evidence>
<evidence type="ECO:0000256" key="2">
    <source>
        <dbReference type="ARBA" id="ARBA00010566"/>
    </source>
</evidence>
<dbReference type="InterPro" id="IPR002020">
    <property type="entry name" value="Citrate_synthase"/>
</dbReference>
<dbReference type="GO" id="GO:0046912">
    <property type="term" value="F:acyltransferase activity, acyl groups converted into alkyl on transfer"/>
    <property type="evidence" value="ECO:0007669"/>
    <property type="project" value="InterPro"/>
</dbReference>
<evidence type="ECO:0000256" key="5">
    <source>
        <dbReference type="RuleBase" id="RU000441"/>
    </source>
</evidence>
<accession>A0A433DJK1</accession>
<evidence type="ECO:0000256" key="4">
    <source>
        <dbReference type="ARBA" id="ARBA00022679"/>
    </source>
</evidence>
<dbReference type="OrthoDB" id="435022at2759"/>
<dbReference type="FunFam" id="1.10.230.10:FF:000002">
    <property type="entry name" value="Citrate synthase"/>
    <property type="match status" value="1"/>
</dbReference>
<dbReference type="Pfam" id="PF00285">
    <property type="entry name" value="Citrate_synt"/>
    <property type="match status" value="2"/>
</dbReference>
<dbReference type="Gene3D" id="1.10.230.10">
    <property type="entry name" value="Cytochrome P450-Terp, domain 2"/>
    <property type="match status" value="1"/>
</dbReference>
<evidence type="ECO:0000313" key="8">
    <source>
        <dbReference type="Proteomes" id="UP000268093"/>
    </source>
</evidence>
<protein>
    <recommendedName>
        <fullName evidence="5">Citrate synthase</fullName>
    </recommendedName>
</protein>
<feature type="region of interest" description="Disordered" evidence="6">
    <location>
        <begin position="577"/>
        <end position="619"/>
    </location>
</feature>
<reference evidence="7 8" key="1">
    <citation type="journal article" date="2018" name="New Phytol.">
        <title>Phylogenomics of Endogonaceae and evolution of mycorrhizas within Mucoromycota.</title>
        <authorList>
            <person name="Chang Y."/>
            <person name="Desiro A."/>
            <person name="Na H."/>
            <person name="Sandor L."/>
            <person name="Lipzen A."/>
            <person name="Clum A."/>
            <person name="Barry K."/>
            <person name="Grigoriev I.V."/>
            <person name="Martin F.M."/>
            <person name="Stajich J.E."/>
            <person name="Smith M.E."/>
            <person name="Bonito G."/>
            <person name="Spatafora J.W."/>
        </authorList>
    </citation>
    <scope>NUCLEOTIDE SEQUENCE [LARGE SCALE GENOMIC DNA]</scope>
    <source>
        <strain evidence="7 8">GMNB39</strain>
    </source>
</reference>
<dbReference type="Gene3D" id="1.10.580.10">
    <property type="entry name" value="Citrate Synthase, domain 1"/>
    <property type="match status" value="2"/>
</dbReference>
<dbReference type="Proteomes" id="UP000268093">
    <property type="component" value="Unassembled WGS sequence"/>
</dbReference>
<dbReference type="GO" id="GO:0006099">
    <property type="term" value="P:tricarboxylic acid cycle"/>
    <property type="evidence" value="ECO:0007669"/>
    <property type="project" value="UniProtKB-KW"/>
</dbReference>
<dbReference type="InterPro" id="IPR019810">
    <property type="entry name" value="Citrate_synthase_AS"/>
</dbReference>
<evidence type="ECO:0000256" key="3">
    <source>
        <dbReference type="ARBA" id="ARBA00022532"/>
    </source>
</evidence>
<dbReference type="InterPro" id="IPR036969">
    <property type="entry name" value="Citrate_synthase_sf"/>
</dbReference>
<comment type="caution">
    <text evidence="7">The sequence shown here is derived from an EMBL/GenBank/DDBJ whole genome shotgun (WGS) entry which is preliminary data.</text>
</comment>
<dbReference type="EMBL" id="RBNI01001034">
    <property type="protein sequence ID" value="RUP50977.1"/>
    <property type="molecule type" value="Genomic_DNA"/>
</dbReference>
<organism evidence="7 8">
    <name type="scientific">Jimgerdemannia flammicorona</name>
    <dbReference type="NCBI Taxonomy" id="994334"/>
    <lineage>
        <taxon>Eukaryota</taxon>
        <taxon>Fungi</taxon>
        <taxon>Fungi incertae sedis</taxon>
        <taxon>Mucoromycota</taxon>
        <taxon>Mucoromycotina</taxon>
        <taxon>Endogonomycetes</taxon>
        <taxon>Endogonales</taxon>
        <taxon>Endogonaceae</taxon>
        <taxon>Jimgerdemannia</taxon>
    </lineage>
</organism>
<comment type="pathway">
    <text evidence="1">Carbohydrate metabolism.</text>
</comment>